<comment type="caution">
    <text evidence="9">The sequence shown here is derived from an EMBL/GenBank/DDBJ whole genome shotgun (WGS) entry which is preliminary data.</text>
</comment>
<proteinExistence type="inferred from homology"/>
<keyword evidence="10" id="KW-1185">Reference proteome</keyword>
<evidence type="ECO:0000313" key="10">
    <source>
        <dbReference type="Proteomes" id="UP000613011"/>
    </source>
</evidence>
<dbReference type="Proteomes" id="UP000613011">
    <property type="component" value="Unassembled WGS sequence"/>
</dbReference>
<comment type="similarity">
    <text evidence="2">Belongs to the GSP F family.</text>
</comment>
<evidence type="ECO:0000256" key="1">
    <source>
        <dbReference type="ARBA" id="ARBA00004651"/>
    </source>
</evidence>
<evidence type="ECO:0000256" key="4">
    <source>
        <dbReference type="ARBA" id="ARBA00022692"/>
    </source>
</evidence>
<feature type="transmembrane region" description="Helical" evidence="7">
    <location>
        <begin position="157"/>
        <end position="183"/>
    </location>
</feature>
<dbReference type="InterPro" id="IPR003004">
    <property type="entry name" value="GspF/PilC"/>
</dbReference>
<protein>
    <submittedName>
        <fullName evidence="9">Type II secretion system F family protein</fullName>
    </submittedName>
</protein>
<feature type="domain" description="Type II secretion system protein GspF" evidence="8">
    <location>
        <begin position="61"/>
        <end position="184"/>
    </location>
</feature>
<comment type="subcellular location">
    <subcellularLocation>
        <location evidence="1">Cell membrane</location>
        <topology evidence="1">Multi-pass membrane protein</topology>
    </subcellularLocation>
</comment>
<keyword evidence="4 7" id="KW-0812">Transmembrane</keyword>
<dbReference type="Gene3D" id="1.20.81.30">
    <property type="entry name" value="Type II secretion system (T2SS), domain F"/>
    <property type="match status" value="2"/>
</dbReference>
<organism evidence="9 10">
    <name type="scientific">Ramlibacter aurantiacus</name>
    <dbReference type="NCBI Taxonomy" id="2801330"/>
    <lineage>
        <taxon>Bacteria</taxon>
        <taxon>Pseudomonadati</taxon>
        <taxon>Pseudomonadota</taxon>
        <taxon>Betaproteobacteria</taxon>
        <taxon>Burkholderiales</taxon>
        <taxon>Comamonadaceae</taxon>
        <taxon>Ramlibacter</taxon>
    </lineage>
</organism>
<keyword evidence="6 7" id="KW-0472">Membrane</keyword>
<evidence type="ECO:0000256" key="2">
    <source>
        <dbReference type="ARBA" id="ARBA00005745"/>
    </source>
</evidence>
<evidence type="ECO:0000259" key="8">
    <source>
        <dbReference type="Pfam" id="PF00482"/>
    </source>
</evidence>
<name>A0A936ZHV6_9BURK</name>
<keyword evidence="3" id="KW-1003">Cell membrane</keyword>
<evidence type="ECO:0000256" key="3">
    <source>
        <dbReference type="ARBA" id="ARBA00022475"/>
    </source>
</evidence>
<dbReference type="InterPro" id="IPR042094">
    <property type="entry name" value="T2SS_GspF_sf"/>
</dbReference>
<feature type="transmembrane region" description="Helical" evidence="7">
    <location>
        <begin position="215"/>
        <end position="237"/>
    </location>
</feature>
<dbReference type="PRINTS" id="PR00812">
    <property type="entry name" value="BCTERIALGSPF"/>
</dbReference>
<evidence type="ECO:0000313" key="9">
    <source>
        <dbReference type="EMBL" id="MBL0420152.1"/>
    </source>
</evidence>
<keyword evidence="5 7" id="KW-1133">Transmembrane helix</keyword>
<dbReference type="GO" id="GO:0015628">
    <property type="term" value="P:protein secretion by the type II secretion system"/>
    <property type="evidence" value="ECO:0007669"/>
    <property type="project" value="TreeGrafter"/>
</dbReference>
<dbReference type="GO" id="GO:0005886">
    <property type="term" value="C:plasma membrane"/>
    <property type="evidence" value="ECO:0007669"/>
    <property type="project" value="UniProtKB-SubCell"/>
</dbReference>
<dbReference type="RefSeq" id="WP_201683139.1">
    <property type="nucleotide sequence ID" value="NZ_JAEQNA010000001.1"/>
</dbReference>
<dbReference type="Pfam" id="PF00482">
    <property type="entry name" value="T2SSF"/>
    <property type="match status" value="2"/>
</dbReference>
<sequence length="394" mass="42594">MHYRARGLDSAQQIHVLHLEAADDAEALRQLHDKGLLPLAVRRRRGFGPARRPAQLDLLLFAQELLALVAAGLSISEALDALVEKEAQPARRQVLEGVIDQLRQGHRLSAALAAQPAVFPPLFVGLIASSEGTSDLPQALGRYIGYQIRQAALRHKLASAAVYPAILLVVGMAVSAFLLGYVVPRFAAVLAGSGHDLPWASRVLMQWGQFASMHAGSLITATLMVVALVTTGVARVVRRAGWGRLLAGIPGAAPHVRSMILARLYLTLGMLLEGGIPLVRALQLCESVMPQRDHARIREARSAVRNGQPLSIAFEGHSLTTPVALRLLRVGERSGQLGALLTRAAIFQEEEATRWIDRFSRAFEPLLMTAIGLVIGLIVILLYMPVFELAGSLQ</sequence>
<dbReference type="EMBL" id="JAEQNA010000001">
    <property type="protein sequence ID" value="MBL0420152.1"/>
    <property type="molecule type" value="Genomic_DNA"/>
</dbReference>
<dbReference type="PANTHER" id="PTHR30012">
    <property type="entry name" value="GENERAL SECRETION PATHWAY PROTEIN"/>
    <property type="match status" value="1"/>
</dbReference>
<gene>
    <name evidence="9" type="ORF">JI739_07305</name>
</gene>
<reference evidence="9" key="1">
    <citation type="submission" date="2021-01" db="EMBL/GenBank/DDBJ databases">
        <title>Ramlibacter sp. strain AW1 16S ribosomal RNA gene Genome sequencing and assembly.</title>
        <authorList>
            <person name="Kang M."/>
        </authorList>
    </citation>
    <scope>NUCLEOTIDE SEQUENCE</scope>
    <source>
        <strain evidence="9">AW1</strain>
    </source>
</reference>
<accession>A0A936ZHV6</accession>
<evidence type="ECO:0000256" key="6">
    <source>
        <dbReference type="ARBA" id="ARBA00023136"/>
    </source>
</evidence>
<feature type="transmembrane region" description="Helical" evidence="7">
    <location>
        <begin position="366"/>
        <end position="386"/>
    </location>
</feature>
<dbReference type="InterPro" id="IPR018076">
    <property type="entry name" value="T2SS_GspF_dom"/>
</dbReference>
<evidence type="ECO:0000256" key="7">
    <source>
        <dbReference type="SAM" id="Phobius"/>
    </source>
</evidence>
<dbReference type="AlphaFoldDB" id="A0A936ZHV6"/>
<feature type="domain" description="Type II secretion system protein GspF" evidence="8">
    <location>
        <begin position="266"/>
        <end position="385"/>
    </location>
</feature>
<dbReference type="PANTHER" id="PTHR30012:SF0">
    <property type="entry name" value="TYPE II SECRETION SYSTEM PROTEIN F-RELATED"/>
    <property type="match status" value="1"/>
</dbReference>
<evidence type="ECO:0000256" key="5">
    <source>
        <dbReference type="ARBA" id="ARBA00022989"/>
    </source>
</evidence>